<dbReference type="Pfam" id="PF04402">
    <property type="entry name" value="SIMPL"/>
    <property type="match status" value="1"/>
</dbReference>
<dbReference type="Proteomes" id="UP000568664">
    <property type="component" value="Unassembled WGS sequence"/>
</dbReference>
<reference evidence="2 3" key="1">
    <citation type="submission" date="2020-04" db="EMBL/GenBank/DDBJ databases">
        <title>Thalassotalea sp. M1531, isolated from the surface of marine red alga.</title>
        <authorList>
            <person name="Pang L."/>
            <person name="Lu D.-C."/>
        </authorList>
    </citation>
    <scope>NUCLEOTIDE SEQUENCE [LARGE SCALE GENOMIC DNA]</scope>
    <source>
        <strain evidence="2 3">M1531</strain>
    </source>
</reference>
<dbReference type="RefSeq" id="WP_169074748.1">
    <property type="nucleotide sequence ID" value="NZ_JABBXH010000002.1"/>
</dbReference>
<dbReference type="InterPro" id="IPR007497">
    <property type="entry name" value="SIMPL/DUF541"/>
</dbReference>
<feature type="chain" id="PRO_5030587036" evidence="1">
    <location>
        <begin position="21"/>
        <end position="252"/>
    </location>
</feature>
<dbReference type="EMBL" id="JABBXH010000002">
    <property type="protein sequence ID" value="NMP31433.1"/>
    <property type="molecule type" value="Genomic_DNA"/>
</dbReference>
<dbReference type="GO" id="GO:0006974">
    <property type="term" value="P:DNA damage response"/>
    <property type="evidence" value="ECO:0007669"/>
    <property type="project" value="TreeGrafter"/>
</dbReference>
<name>A0A7Y0LC34_9GAMM</name>
<proteinExistence type="predicted"/>
<organism evidence="2 3">
    <name type="scientific">Thalassotalea algicola</name>
    <dbReference type="NCBI Taxonomy" id="2716224"/>
    <lineage>
        <taxon>Bacteria</taxon>
        <taxon>Pseudomonadati</taxon>
        <taxon>Pseudomonadota</taxon>
        <taxon>Gammaproteobacteria</taxon>
        <taxon>Alteromonadales</taxon>
        <taxon>Colwelliaceae</taxon>
        <taxon>Thalassotalea</taxon>
    </lineage>
</organism>
<feature type="signal peptide" evidence="1">
    <location>
        <begin position="1"/>
        <end position="20"/>
    </location>
</feature>
<dbReference type="Gene3D" id="3.30.110.170">
    <property type="entry name" value="Protein of unknown function (DUF541), domain 1"/>
    <property type="match status" value="1"/>
</dbReference>
<dbReference type="PANTHER" id="PTHR34387:SF1">
    <property type="entry name" value="PERIPLASMIC IMMUNOGENIC PROTEIN"/>
    <property type="match status" value="1"/>
</dbReference>
<accession>A0A7Y0LC34</accession>
<dbReference type="Gene3D" id="3.30.70.2970">
    <property type="entry name" value="Protein of unknown function (DUF541), domain 2"/>
    <property type="match status" value="1"/>
</dbReference>
<dbReference type="PANTHER" id="PTHR34387">
    <property type="entry name" value="SLR1258 PROTEIN"/>
    <property type="match status" value="1"/>
</dbReference>
<evidence type="ECO:0000313" key="2">
    <source>
        <dbReference type="EMBL" id="NMP31433.1"/>
    </source>
</evidence>
<gene>
    <name evidence="2" type="ORF">HII17_07650</name>
</gene>
<comment type="caution">
    <text evidence="2">The sequence shown here is derived from an EMBL/GenBank/DDBJ whole genome shotgun (WGS) entry which is preliminary data.</text>
</comment>
<dbReference type="InterPro" id="IPR052022">
    <property type="entry name" value="26kDa_periplasmic_antigen"/>
</dbReference>
<evidence type="ECO:0000313" key="3">
    <source>
        <dbReference type="Proteomes" id="UP000568664"/>
    </source>
</evidence>
<protein>
    <submittedName>
        <fullName evidence="2">SIMPL domain-containing protein</fullName>
    </submittedName>
</protein>
<keyword evidence="3" id="KW-1185">Reference proteome</keyword>
<dbReference type="AlphaFoldDB" id="A0A7Y0LC34"/>
<sequence>MKRSIPLIFLLCSSAFSLHAEQQGITVVGKATLEKAPDQFSVSFTVEQRGRVVSKLKSSVDNKVKLLVNAIKSLRVADRDITTTNLQITPIYPQRNNRVNRAYIAGEGNDSTVYSVSPGTSKTKSLDMEFMLKRIVKVNLNQVNRYELLLDKAVKLGVTRISPVQTGFADAESLYQQALIQALNNAKEKANKLAQKLEVNLGAVQKIQEQAYRAPGSVLMAAEAMDVSASRKNYTGVNQISAEVTVTFAIQH</sequence>
<evidence type="ECO:0000256" key="1">
    <source>
        <dbReference type="SAM" id="SignalP"/>
    </source>
</evidence>
<keyword evidence="1" id="KW-0732">Signal</keyword>